<dbReference type="PANTHER" id="PTHR10740">
    <property type="entry name" value="TRANSFORMING GROWTH FACTOR ALPHA"/>
    <property type="match status" value="1"/>
</dbReference>
<keyword evidence="2" id="KW-0964">Secreted</keyword>
<evidence type="ECO:0000256" key="2">
    <source>
        <dbReference type="ARBA" id="ARBA00022525"/>
    </source>
</evidence>
<keyword evidence="7" id="KW-0472">Membrane</keyword>
<evidence type="ECO:0000256" key="7">
    <source>
        <dbReference type="SAM" id="Phobius"/>
    </source>
</evidence>
<keyword evidence="4" id="KW-0732">Signal</keyword>
<dbReference type="RefSeq" id="XP_032804026.1">
    <property type="nucleotide sequence ID" value="XM_032948135.1"/>
</dbReference>
<evidence type="ECO:0000256" key="5">
    <source>
        <dbReference type="ARBA" id="ARBA00023157"/>
    </source>
</evidence>
<dbReference type="PROSITE" id="PS00022">
    <property type="entry name" value="EGF_1"/>
    <property type="match status" value="1"/>
</dbReference>
<comment type="subcellular location">
    <subcellularLocation>
        <location evidence="1">Secreted</location>
    </subcellularLocation>
</comment>
<proteinExistence type="predicted"/>
<keyword evidence="7" id="KW-0812">Transmembrane</keyword>
<dbReference type="GO" id="GO:0007173">
    <property type="term" value="P:epidermal growth factor receptor signaling pathway"/>
    <property type="evidence" value="ECO:0007669"/>
    <property type="project" value="TreeGrafter"/>
</dbReference>
<reference evidence="10" key="1">
    <citation type="submission" date="2025-08" db="UniProtKB">
        <authorList>
            <consortium name="RefSeq"/>
        </authorList>
    </citation>
    <scope>IDENTIFICATION</scope>
    <source>
        <tissue evidence="10">Sperm</tissue>
    </source>
</reference>
<dbReference type="SUPFAM" id="SSF57196">
    <property type="entry name" value="EGF/Laminin"/>
    <property type="match status" value="1"/>
</dbReference>
<dbReference type="PANTHER" id="PTHR10740:SF14">
    <property type="entry name" value="EGF-LIKE DOMAIN-CONTAINING PROTEIN"/>
    <property type="match status" value="1"/>
</dbReference>
<feature type="disulfide bond" evidence="6">
    <location>
        <begin position="29"/>
        <end position="38"/>
    </location>
</feature>
<dbReference type="GO" id="GO:0008284">
    <property type="term" value="P:positive regulation of cell population proliferation"/>
    <property type="evidence" value="ECO:0007669"/>
    <property type="project" value="TreeGrafter"/>
</dbReference>
<evidence type="ECO:0000313" key="10">
    <source>
        <dbReference type="RefSeq" id="XP_032804026.1"/>
    </source>
</evidence>
<evidence type="ECO:0000256" key="4">
    <source>
        <dbReference type="ARBA" id="ARBA00022729"/>
    </source>
</evidence>
<dbReference type="Gene3D" id="2.10.25.10">
    <property type="entry name" value="Laminin"/>
    <property type="match status" value="1"/>
</dbReference>
<protein>
    <submittedName>
        <fullName evidence="10">Epigen-like</fullName>
    </submittedName>
</protein>
<evidence type="ECO:0000313" key="9">
    <source>
        <dbReference type="Proteomes" id="UP001318040"/>
    </source>
</evidence>
<keyword evidence="9" id="KW-1185">Reference proteome</keyword>
<gene>
    <name evidence="10" type="primary">LOC116939567</name>
</gene>
<evidence type="ECO:0000256" key="6">
    <source>
        <dbReference type="PROSITE-ProRule" id="PRU00076"/>
    </source>
</evidence>
<keyword evidence="5 6" id="KW-1015">Disulfide bond</keyword>
<dbReference type="InterPro" id="IPR000742">
    <property type="entry name" value="EGF"/>
</dbReference>
<comment type="caution">
    <text evidence="6">Lacks conserved residue(s) required for the propagation of feature annotation.</text>
</comment>
<evidence type="ECO:0000256" key="1">
    <source>
        <dbReference type="ARBA" id="ARBA00004613"/>
    </source>
</evidence>
<sequence>MAYDIDRCSYYCIHGECSYLSATLIKCTCVEGYEGDRCQMVALDSIKEESSARAGIAFALTLALLLTLLALGAVTWCIYRRFKRRTKSPRIVMLEAEEYDSIHNL</sequence>
<name>A0AAJ7SR39_PETMA</name>
<dbReference type="PROSITE" id="PS01186">
    <property type="entry name" value="EGF_2"/>
    <property type="match status" value="1"/>
</dbReference>
<dbReference type="KEGG" id="pmrn:116939567"/>
<feature type="domain" description="EGF-like" evidence="8">
    <location>
        <begin position="4"/>
        <end position="39"/>
    </location>
</feature>
<dbReference type="GO" id="GO:0045840">
    <property type="term" value="P:positive regulation of mitotic nuclear division"/>
    <property type="evidence" value="ECO:0007669"/>
    <property type="project" value="TreeGrafter"/>
</dbReference>
<feature type="transmembrane region" description="Helical" evidence="7">
    <location>
        <begin position="56"/>
        <end position="79"/>
    </location>
</feature>
<accession>A0AAJ7SR39</accession>
<dbReference type="AlphaFoldDB" id="A0AAJ7SR39"/>
<dbReference type="GO" id="GO:0005576">
    <property type="term" value="C:extracellular region"/>
    <property type="evidence" value="ECO:0007669"/>
    <property type="project" value="UniProtKB-SubCell"/>
</dbReference>
<dbReference type="Proteomes" id="UP001318040">
    <property type="component" value="Chromosome 1"/>
</dbReference>
<keyword evidence="3 6" id="KW-0245">EGF-like domain</keyword>
<dbReference type="PROSITE" id="PS50026">
    <property type="entry name" value="EGF_3"/>
    <property type="match status" value="1"/>
</dbReference>
<evidence type="ECO:0000256" key="3">
    <source>
        <dbReference type="ARBA" id="ARBA00022536"/>
    </source>
</evidence>
<evidence type="ECO:0000259" key="8">
    <source>
        <dbReference type="PROSITE" id="PS50026"/>
    </source>
</evidence>
<keyword evidence="7" id="KW-1133">Transmembrane helix</keyword>
<organism evidence="9 10">
    <name type="scientific">Petromyzon marinus</name>
    <name type="common">Sea lamprey</name>
    <dbReference type="NCBI Taxonomy" id="7757"/>
    <lineage>
        <taxon>Eukaryota</taxon>
        <taxon>Metazoa</taxon>
        <taxon>Chordata</taxon>
        <taxon>Craniata</taxon>
        <taxon>Vertebrata</taxon>
        <taxon>Cyclostomata</taxon>
        <taxon>Hyperoartia</taxon>
        <taxon>Petromyzontiformes</taxon>
        <taxon>Petromyzontidae</taxon>
        <taxon>Petromyzon</taxon>
    </lineage>
</organism>